<dbReference type="KEGG" id="adin:H7849_19825"/>
<dbReference type="RefSeq" id="WP_186741855.1">
    <property type="nucleotide sequence ID" value="NZ_CP060394.1"/>
</dbReference>
<dbReference type="Proteomes" id="UP000515312">
    <property type="component" value="Chromosome"/>
</dbReference>
<accession>A0A7G8BFJ7</accession>
<dbReference type="AlphaFoldDB" id="A0A7G8BFJ7"/>
<protein>
    <submittedName>
        <fullName evidence="1">Zinc-binding dehydrogenase</fullName>
    </submittedName>
</protein>
<evidence type="ECO:0000313" key="1">
    <source>
        <dbReference type="EMBL" id="QNI31317.1"/>
    </source>
</evidence>
<organism evidence="1 2">
    <name type="scientific">Alloacidobacterium dinghuense</name>
    <dbReference type="NCBI Taxonomy" id="2763107"/>
    <lineage>
        <taxon>Bacteria</taxon>
        <taxon>Pseudomonadati</taxon>
        <taxon>Acidobacteriota</taxon>
        <taxon>Terriglobia</taxon>
        <taxon>Terriglobales</taxon>
        <taxon>Acidobacteriaceae</taxon>
        <taxon>Alloacidobacterium</taxon>
    </lineage>
</organism>
<evidence type="ECO:0000313" key="2">
    <source>
        <dbReference type="Proteomes" id="UP000515312"/>
    </source>
</evidence>
<gene>
    <name evidence="1" type="ORF">H7849_19825</name>
</gene>
<name>A0A7G8BFJ7_9BACT</name>
<dbReference type="EMBL" id="CP060394">
    <property type="protein sequence ID" value="QNI31317.1"/>
    <property type="molecule type" value="Genomic_DNA"/>
</dbReference>
<dbReference type="Gene3D" id="3.90.180.10">
    <property type="entry name" value="Medium-chain alcohol dehydrogenases, catalytic domain"/>
    <property type="match status" value="1"/>
</dbReference>
<keyword evidence="2" id="KW-1185">Reference proteome</keyword>
<reference evidence="1 2" key="1">
    <citation type="submission" date="2020-08" db="EMBL/GenBank/DDBJ databases">
        <title>Edaphobacter telluris sp. nov. and Acidobacterium dinghuensis sp. nov., two acidobacteria isolated from forest soil.</title>
        <authorList>
            <person name="Fu J."/>
            <person name="Qiu L."/>
        </authorList>
    </citation>
    <scope>NUCLEOTIDE SEQUENCE [LARGE SCALE GENOMIC DNA]</scope>
    <source>
        <strain evidence="1">4Y35</strain>
    </source>
</reference>
<proteinExistence type="predicted"/>
<sequence length="58" mass="6842">MRRKLDAAKKYIYERLEDGRFQPKIAKTFSFAQVVEAYQYLESSAQIGIRYHRALKAS</sequence>
<dbReference type="Pfam" id="PF13602">
    <property type="entry name" value="ADH_zinc_N_2"/>
    <property type="match status" value="1"/>
</dbReference>